<gene>
    <name evidence="2" type="ORF">ElyMa_002022000</name>
</gene>
<keyword evidence="3" id="KW-1185">Reference proteome</keyword>
<dbReference type="AlphaFoldDB" id="A0AAV4F5J3"/>
<evidence type="ECO:0000256" key="1">
    <source>
        <dbReference type="SAM" id="MobiDB-lite"/>
    </source>
</evidence>
<feature type="compositionally biased region" description="Basic and acidic residues" evidence="1">
    <location>
        <begin position="92"/>
        <end position="109"/>
    </location>
</feature>
<comment type="caution">
    <text evidence="2">The sequence shown here is derived from an EMBL/GenBank/DDBJ whole genome shotgun (WGS) entry which is preliminary data.</text>
</comment>
<proteinExistence type="predicted"/>
<sequence>MHHHHHIQHYQQHHQQQQQQQQHHHQFPQHHWGYGMNGGDIRAGSAGEEWGHGYYFHHQANGYHAQNPYGCQYRAPQHPGLDYGSPLSVNNEADRHNGTGHDDSPSPRSDDEDGDGGVDAPGCGGPNNQGAKSLRPPYEWMKPSPALPQPGELSSVLS</sequence>
<name>A0AAV4F5J3_9GAST</name>
<evidence type="ECO:0000313" key="3">
    <source>
        <dbReference type="Proteomes" id="UP000762676"/>
    </source>
</evidence>
<organism evidence="2 3">
    <name type="scientific">Elysia marginata</name>
    <dbReference type="NCBI Taxonomy" id="1093978"/>
    <lineage>
        <taxon>Eukaryota</taxon>
        <taxon>Metazoa</taxon>
        <taxon>Spiralia</taxon>
        <taxon>Lophotrochozoa</taxon>
        <taxon>Mollusca</taxon>
        <taxon>Gastropoda</taxon>
        <taxon>Heterobranchia</taxon>
        <taxon>Euthyneura</taxon>
        <taxon>Panpulmonata</taxon>
        <taxon>Sacoglossa</taxon>
        <taxon>Placobranchoidea</taxon>
        <taxon>Plakobranchidae</taxon>
        <taxon>Elysia</taxon>
    </lineage>
</organism>
<dbReference type="Proteomes" id="UP000762676">
    <property type="component" value="Unassembled WGS sequence"/>
</dbReference>
<reference evidence="2 3" key="1">
    <citation type="journal article" date="2021" name="Elife">
        <title>Chloroplast acquisition without the gene transfer in kleptoplastic sea slugs, Plakobranchus ocellatus.</title>
        <authorList>
            <person name="Maeda T."/>
            <person name="Takahashi S."/>
            <person name="Yoshida T."/>
            <person name="Shimamura S."/>
            <person name="Takaki Y."/>
            <person name="Nagai Y."/>
            <person name="Toyoda A."/>
            <person name="Suzuki Y."/>
            <person name="Arimoto A."/>
            <person name="Ishii H."/>
            <person name="Satoh N."/>
            <person name="Nishiyama T."/>
            <person name="Hasebe M."/>
            <person name="Maruyama T."/>
            <person name="Minagawa J."/>
            <person name="Obokata J."/>
            <person name="Shigenobu S."/>
        </authorList>
    </citation>
    <scope>NUCLEOTIDE SEQUENCE [LARGE SCALE GENOMIC DNA]</scope>
</reference>
<feature type="compositionally biased region" description="Gly residues" evidence="1">
    <location>
        <begin position="117"/>
        <end position="127"/>
    </location>
</feature>
<accession>A0AAV4F5J3</accession>
<evidence type="ECO:0000313" key="2">
    <source>
        <dbReference type="EMBL" id="GFR68492.1"/>
    </source>
</evidence>
<feature type="region of interest" description="Disordered" evidence="1">
    <location>
        <begin position="65"/>
        <end position="158"/>
    </location>
</feature>
<evidence type="ECO:0008006" key="4">
    <source>
        <dbReference type="Google" id="ProtNLM"/>
    </source>
</evidence>
<feature type="region of interest" description="Disordered" evidence="1">
    <location>
        <begin position="1"/>
        <end position="40"/>
    </location>
</feature>
<protein>
    <recommendedName>
        <fullName evidence="4">Homeobox domain-containing protein</fullName>
    </recommendedName>
</protein>
<feature type="compositionally biased region" description="Basic residues" evidence="1">
    <location>
        <begin position="1"/>
        <end position="12"/>
    </location>
</feature>
<dbReference type="EMBL" id="BMAT01004125">
    <property type="protein sequence ID" value="GFR68492.1"/>
    <property type="molecule type" value="Genomic_DNA"/>
</dbReference>